<dbReference type="KEGG" id="fai:FAD_0366"/>
<gene>
    <name evidence="2" type="ORF">FAD_0366</name>
    <name evidence="3" type="ORF">HLB00_03485</name>
</gene>
<proteinExistence type="predicted"/>
<sequence>MSEDNNGNRNSIKPVRSKIALKNVKETLPDKGKESKIKGQKENTISETNTRIDPFGINRQKKVIKKDNEKKDSTNYFGH</sequence>
<feature type="compositionally biased region" description="Basic and acidic residues" evidence="1">
    <location>
        <begin position="23"/>
        <end position="41"/>
    </location>
</feature>
<dbReference type="OrthoDB" id="384383at2157"/>
<reference evidence="3 5" key="2">
    <citation type="submission" date="2020-05" db="EMBL/GenBank/DDBJ databases">
        <authorList>
            <person name="Zhang R."/>
        </authorList>
    </citation>
    <scope>NUCLEOTIDE SEQUENCE [LARGE SCALE GENOMIC DNA]</scope>
    <source>
        <strain evidence="3 5">DSM 28986</strain>
    </source>
</reference>
<dbReference type="STRING" id="74969.FAD_0366"/>
<dbReference type="AlphaFoldDB" id="A0A1V0N2F7"/>
<feature type="compositionally biased region" description="Polar residues" evidence="1">
    <location>
        <begin position="42"/>
        <end position="51"/>
    </location>
</feature>
<dbReference type="EMBL" id="JABGBP010000112">
    <property type="protein sequence ID" value="NOL59896.1"/>
    <property type="molecule type" value="Genomic_DNA"/>
</dbReference>
<dbReference type="GeneID" id="16025531"/>
<dbReference type="EMBL" id="CP015363">
    <property type="protein sequence ID" value="ARD84287.1"/>
    <property type="molecule type" value="Genomic_DNA"/>
</dbReference>
<feature type="compositionally biased region" description="Polar residues" evidence="1">
    <location>
        <begin position="1"/>
        <end position="11"/>
    </location>
</feature>
<dbReference type="Proteomes" id="UP000546917">
    <property type="component" value="Unassembled WGS sequence"/>
</dbReference>
<evidence type="ECO:0000313" key="4">
    <source>
        <dbReference type="Proteomes" id="UP000192050"/>
    </source>
</evidence>
<evidence type="ECO:0000313" key="3">
    <source>
        <dbReference type="EMBL" id="NOL59896.1"/>
    </source>
</evidence>
<feature type="region of interest" description="Disordered" evidence="1">
    <location>
        <begin position="1"/>
        <end position="79"/>
    </location>
</feature>
<evidence type="ECO:0000256" key="1">
    <source>
        <dbReference type="SAM" id="MobiDB-lite"/>
    </source>
</evidence>
<dbReference type="RefSeq" id="WP_009887385.1">
    <property type="nucleotide sequence ID" value="NZ_CP015363.1"/>
</dbReference>
<reference evidence="2 4" key="1">
    <citation type="submission" date="2011-10" db="EMBL/GenBank/DDBJ databases">
        <title>Metabolic and evolutionary patterns in the extreme acidophile Ferroplasma acidiphilum.</title>
        <authorList>
            <person name="Golyshina O.V."/>
            <person name="Kozyavkin S.A."/>
            <person name="Tatusov R.L."/>
            <person name="Slesarev A.I."/>
            <person name="Golyshin P.N."/>
        </authorList>
    </citation>
    <scope>NUCLEOTIDE SEQUENCE [LARGE SCALE GENOMIC DNA]</scope>
    <source>
        <strain evidence="2">Berkeley</strain>
        <strain evidence="4">Y</strain>
    </source>
</reference>
<keyword evidence="4" id="KW-1185">Reference proteome</keyword>
<evidence type="ECO:0000313" key="5">
    <source>
        <dbReference type="Proteomes" id="UP000546917"/>
    </source>
</evidence>
<name>A0A1V0N2F7_9ARCH</name>
<dbReference type="Proteomes" id="UP000192050">
    <property type="component" value="Chromosome"/>
</dbReference>
<accession>A0A1V0N2F7</accession>
<evidence type="ECO:0000313" key="2">
    <source>
        <dbReference type="EMBL" id="ARD84287.1"/>
    </source>
</evidence>
<organism evidence="2 4">
    <name type="scientific">Ferroplasma acidiphilum</name>
    <dbReference type="NCBI Taxonomy" id="74969"/>
    <lineage>
        <taxon>Archaea</taxon>
        <taxon>Methanobacteriati</taxon>
        <taxon>Thermoplasmatota</taxon>
        <taxon>Thermoplasmata</taxon>
        <taxon>Thermoplasmatales</taxon>
        <taxon>Ferroplasmaceae</taxon>
        <taxon>Ferroplasma</taxon>
    </lineage>
</organism>
<protein>
    <submittedName>
        <fullName evidence="2">Uncharacterized protein</fullName>
    </submittedName>
</protein>